<sequence length="56" mass="5733">MRFVLVAPVLGVAVGGFALAVVHPSAPDEPWSRRLVRLVPLAVVAGGVLALWSGTG</sequence>
<keyword evidence="3" id="KW-1185">Reference proteome</keyword>
<dbReference type="AlphaFoldDB" id="A0A1I7D2Z8"/>
<evidence type="ECO:0000313" key="2">
    <source>
        <dbReference type="EMBL" id="SFU05984.1"/>
    </source>
</evidence>
<evidence type="ECO:0000313" key="3">
    <source>
        <dbReference type="Proteomes" id="UP000199546"/>
    </source>
</evidence>
<organism evidence="2 3">
    <name type="scientific">Geodermatophilus amargosae</name>
    <dbReference type="NCBI Taxonomy" id="1296565"/>
    <lineage>
        <taxon>Bacteria</taxon>
        <taxon>Bacillati</taxon>
        <taxon>Actinomycetota</taxon>
        <taxon>Actinomycetes</taxon>
        <taxon>Geodermatophilales</taxon>
        <taxon>Geodermatophilaceae</taxon>
        <taxon>Geodermatophilus</taxon>
    </lineage>
</organism>
<accession>A0A1I7D2Z8</accession>
<proteinExistence type="predicted"/>
<feature type="transmembrane region" description="Helical" evidence="1">
    <location>
        <begin position="36"/>
        <end position="54"/>
    </location>
</feature>
<reference evidence="3" key="1">
    <citation type="submission" date="2016-10" db="EMBL/GenBank/DDBJ databases">
        <authorList>
            <person name="Varghese N."/>
            <person name="Submissions S."/>
        </authorList>
    </citation>
    <scope>NUCLEOTIDE SEQUENCE [LARGE SCALE GENOMIC DNA]</scope>
    <source>
        <strain evidence="3">DSM 46136</strain>
    </source>
</reference>
<dbReference type="RefSeq" id="WP_175551812.1">
    <property type="nucleotide sequence ID" value="NZ_FPBA01000032.1"/>
</dbReference>
<keyword evidence="1" id="KW-0472">Membrane</keyword>
<keyword evidence="1" id="KW-0812">Transmembrane</keyword>
<name>A0A1I7D2Z8_9ACTN</name>
<protein>
    <submittedName>
        <fullName evidence="2">Uncharacterized protein</fullName>
    </submittedName>
</protein>
<dbReference type="STRING" id="1296565.SAMN05660657_05230"/>
<dbReference type="EMBL" id="FPBA01000032">
    <property type="protein sequence ID" value="SFU05984.1"/>
    <property type="molecule type" value="Genomic_DNA"/>
</dbReference>
<keyword evidence="1" id="KW-1133">Transmembrane helix</keyword>
<dbReference type="Proteomes" id="UP000199546">
    <property type="component" value="Unassembled WGS sequence"/>
</dbReference>
<evidence type="ECO:0000256" key="1">
    <source>
        <dbReference type="SAM" id="Phobius"/>
    </source>
</evidence>
<gene>
    <name evidence="2" type="ORF">SAMN05660657_05230</name>
</gene>